<dbReference type="AlphaFoldDB" id="A0A6L5YXE1"/>
<dbReference type="EMBL" id="WIND01000002">
    <property type="protein sequence ID" value="MSU89006.1"/>
    <property type="molecule type" value="Genomic_DNA"/>
</dbReference>
<dbReference type="Proteomes" id="UP000474957">
    <property type="component" value="Unassembled WGS sequence"/>
</dbReference>
<reference evidence="1 2" key="1">
    <citation type="submission" date="2019-10" db="EMBL/GenBank/DDBJ databases">
        <title>Cognatihalovulum marinum gen. nov. sp. nov., a new member of the family Rhodobacteraceae isolated from deep seawater of the Northwest Indian Ocean.</title>
        <authorList>
            <person name="Ruan C."/>
            <person name="Wang J."/>
            <person name="Zheng X."/>
            <person name="Song L."/>
            <person name="Zhu Y."/>
            <person name="Huang Y."/>
            <person name="Lu Z."/>
            <person name="Du W."/>
            <person name="Huang L."/>
            <person name="Dai X."/>
        </authorList>
    </citation>
    <scope>NUCLEOTIDE SEQUENCE [LARGE SCALE GENOMIC DNA]</scope>
    <source>
        <strain evidence="1 2">2CG4</strain>
    </source>
</reference>
<accession>A0A6L5YXE1</accession>
<dbReference type="RefSeq" id="WP_154445469.1">
    <property type="nucleotide sequence ID" value="NZ_WIND01000002.1"/>
</dbReference>
<evidence type="ECO:0000313" key="2">
    <source>
        <dbReference type="Proteomes" id="UP000474957"/>
    </source>
</evidence>
<comment type="caution">
    <text evidence="1">The sequence shown here is derived from an EMBL/GenBank/DDBJ whole genome shotgun (WGS) entry which is preliminary data.</text>
</comment>
<protein>
    <submittedName>
        <fullName evidence="1">Gene transfer agent family protein</fullName>
    </submittedName>
</protein>
<gene>
    <name evidence="1" type="ORF">GE300_05120</name>
</gene>
<dbReference type="Pfam" id="PF11836">
    <property type="entry name" value="Phage_TAC_11"/>
    <property type="match status" value="1"/>
</dbReference>
<name>A0A6L5YXE1_9RHOB</name>
<evidence type="ECO:0000313" key="1">
    <source>
        <dbReference type="EMBL" id="MSU89006.1"/>
    </source>
</evidence>
<organism evidence="1 2">
    <name type="scientific">Halovulum marinum</name>
    <dbReference type="NCBI Taxonomy" id="2662447"/>
    <lineage>
        <taxon>Bacteria</taxon>
        <taxon>Pseudomonadati</taxon>
        <taxon>Pseudomonadota</taxon>
        <taxon>Alphaproteobacteria</taxon>
        <taxon>Rhodobacterales</taxon>
        <taxon>Paracoccaceae</taxon>
        <taxon>Halovulum</taxon>
    </lineage>
</organism>
<dbReference type="InterPro" id="IPR021791">
    <property type="entry name" value="Phage_TAC_11"/>
</dbReference>
<sequence>MANPYRGEVALTIDGEARVLRLSLGRLAELEEALQTGSLVALVERYESGRYSARDLVTLLAAGLGVPREELAGADIEGGAVAAARAAAELLRVTFQVPEES</sequence>
<keyword evidence="2" id="KW-1185">Reference proteome</keyword>
<proteinExistence type="predicted"/>